<dbReference type="Gene3D" id="2.60.34.10">
    <property type="entry name" value="Substrate Binding Domain Of DNAk, Chain A, domain 1"/>
    <property type="match status" value="1"/>
</dbReference>
<dbReference type="Gene3D" id="3.30.30.30">
    <property type="match status" value="1"/>
</dbReference>
<evidence type="ECO:0000313" key="7">
    <source>
        <dbReference type="EMBL" id="RCV39440.1"/>
    </source>
</evidence>
<dbReference type="InterPro" id="IPR029047">
    <property type="entry name" value="HSP70_peptide-bd_sf"/>
</dbReference>
<dbReference type="Gene3D" id="3.30.420.40">
    <property type="match status" value="2"/>
</dbReference>
<keyword evidence="3 6" id="KW-0547">Nucleotide-binding</keyword>
<evidence type="ECO:0000256" key="4">
    <source>
        <dbReference type="ARBA" id="ARBA00022840"/>
    </source>
</evidence>
<dbReference type="SUPFAM" id="SSF53067">
    <property type="entry name" value="Actin-like ATPase domain"/>
    <property type="match status" value="2"/>
</dbReference>
<dbReference type="GO" id="GO:0006950">
    <property type="term" value="P:response to stress"/>
    <property type="evidence" value="ECO:0007669"/>
    <property type="project" value="UniProtKB-ARBA"/>
</dbReference>
<dbReference type="AlphaFoldDB" id="A0A368SC78"/>
<dbReference type="EMBL" id="CM003535">
    <property type="protein sequence ID" value="RCV39440.1"/>
    <property type="molecule type" value="Genomic_DNA"/>
</dbReference>
<dbReference type="InterPro" id="IPR043129">
    <property type="entry name" value="ATPase_NBD"/>
</dbReference>
<comment type="subcellular location">
    <subcellularLocation>
        <location evidence="1">Endoplasmic reticulum lumen</location>
    </subcellularLocation>
</comment>
<sequence length="526" mass="57971">MADKDDGPAIGIDLGTTYSCVGVWHHGRVVIVTNDQGNLTTPSCVAFTDSERLVGDPAKNQVARNTSNTVFDAKRLIGRRFGDESVQADIKLWPFRVISGPGDKPMIVVQYKGKERKFSAEEISSMLLIKMREIAEAYLGTTIKNAVVTIPACSTDSQRQGTRDAGALAGLNIIRIIPEPTAAAMAYGLDKKATSSGEENVLIFDLGGGTFDVSVLTIEEGIFEVKAVAGDTHLGGEDFDNKMVNHYVQQFKRKKKKDISDDPRALRRLRTACERAKRTLSSTAQATIEIDCLYEGIDFYSTITRALFEQLNMALFRKCMEPVEKCLRDARMDKSSIHDVVLVGGSSRIPRVQQLLQDFFNGKELYKSINPDEAVAYGAAVQAAILTGQNYDNENSKIIDLLLLDVTPISLGLETLGGVMSVLVPRNTTIPIKKEMVLNEKQMILSTDSNQTTIHIQVYEGERTRTRDNNLLGRFEFCVPSAPSGVPQLTVTFDLDVNGILVVSAEDKTTGKKKKITVNKRFYITK</sequence>
<dbReference type="GO" id="GO:0140662">
    <property type="term" value="F:ATP-dependent protein folding chaperone"/>
    <property type="evidence" value="ECO:0007669"/>
    <property type="project" value="InterPro"/>
</dbReference>
<organism evidence="7">
    <name type="scientific">Setaria italica</name>
    <name type="common">Foxtail millet</name>
    <name type="synonym">Panicum italicum</name>
    <dbReference type="NCBI Taxonomy" id="4555"/>
    <lineage>
        <taxon>Eukaryota</taxon>
        <taxon>Viridiplantae</taxon>
        <taxon>Streptophyta</taxon>
        <taxon>Embryophyta</taxon>
        <taxon>Tracheophyta</taxon>
        <taxon>Spermatophyta</taxon>
        <taxon>Magnoliopsida</taxon>
        <taxon>Liliopsida</taxon>
        <taxon>Poales</taxon>
        <taxon>Poaceae</taxon>
        <taxon>PACMAD clade</taxon>
        <taxon>Panicoideae</taxon>
        <taxon>Panicodae</taxon>
        <taxon>Paniceae</taxon>
        <taxon>Cenchrinae</taxon>
        <taxon>Setaria</taxon>
    </lineage>
</organism>
<dbReference type="FunFam" id="3.90.640.10:FF:000002">
    <property type="entry name" value="Heat shock 70 kDa"/>
    <property type="match status" value="1"/>
</dbReference>
<dbReference type="InterPro" id="IPR013126">
    <property type="entry name" value="Hsp_70_fam"/>
</dbReference>
<dbReference type="FunFam" id="3.30.30.30:FF:000005">
    <property type="entry name" value="Heat shock protein ssb1"/>
    <property type="match status" value="1"/>
</dbReference>
<keyword evidence="5" id="KW-0346">Stress response</keyword>
<dbReference type="SUPFAM" id="SSF100920">
    <property type="entry name" value="Heat shock protein 70kD (HSP70), peptide-binding domain"/>
    <property type="match status" value="1"/>
</dbReference>
<gene>
    <name evidence="7" type="ORF">SETIT_8G225000v2</name>
</gene>
<proteinExistence type="inferred from homology"/>
<dbReference type="InterPro" id="IPR018181">
    <property type="entry name" value="Heat_shock_70_CS"/>
</dbReference>
<dbReference type="FunFam" id="3.30.420.40:FF:000465">
    <property type="entry name" value="Heat shock cognate 70 kDa protein 2"/>
    <property type="match status" value="1"/>
</dbReference>
<dbReference type="PANTHER" id="PTHR19375">
    <property type="entry name" value="HEAT SHOCK PROTEIN 70KDA"/>
    <property type="match status" value="1"/>
</dbReference>
<dbReference type="Pfam" id="PF00012">
    <property type="entry name" value="HSP70"/>
    <property type="match status" value="1"/>
</dbReference>
<dbReference type="GO" id="GO:0005788">
    <property type="term" value="C:endoplasmic reticulum lumen"/>
    <property type="evidence" value="ECO:0007669"/>
    <property type="project" value="UniProtKB-SubCell"/>
</dbReference>
<evidence type="ECO:0000256" key="6">
    <source>
        <dbReference type="RuleBase" id="RU003322"/>
    </source>
</evidence>
<dbReference type="PROSITE" id="PS00329">
    <property type="entry name" value="HSP70_2"/>
    <property type="match status" value="1"/>
</dbReference>
<dbReference type="GO" id="GO:0005524">
    <property type="term" value="F:ATP binding"/>
    <property type="evidence" value="ECO:0007669"/>
    <property type="project" value="UniProtKB-KW"/>
</dbReference>
<evidence type="ECO:0000256" key="3">
    <source>
        <dbReference type="ARBA" id="ARBA00022741"/>
    </source>
</evidence>
<keyword evidence="4 6" id="KW-0067">ATP-binding</keyword>
<dbReference type="STRING" id="4555.A0A368SC78"/>
<reference evidence="7" key="2">
    <citation type="submission" date="2015-07" db="EMBL/GenBank/DDBJ databases">
        <authorList>
            <person name="Noorani M."/>
        </authorList>
    </citation>
    <scope>NUCLEOTIDE SEQUENCE</scope>
    <source>
        <strain evidence="7">Yugu1</strain>
    </source>
</reference>
<comment type="similarity">
    <text evidence="2 6">Belongs to the heat shock protein 70 family.</text>
</comment>
<dbReference type="OrthoDB" id="2401965at2759"/>
<dbReference type="PROSITE" id="PS01036">
    <property type="entry name" value="HSP70_3"/>
    <property type="match status" value="1"/>
</dbReference>
<evidence type="ECO:0000256" key="5">
    <source>
        <dbReference type="ARBA" id="ARBA00023016"/>
    </source>
</evidence>
<dbReference type="PRINTS" id="PR00301">
    <property type="entry name" value="HEATSHOCK70"/>
</dbReference>
<dbReference type="FunFam" id="3.30.420.40:FF:000026">
    <property type="entry name" value="Heat shock protein 70"/>
    <property type="match status" value="1"/>
</dbReference>
<dbReference type="CDD" id="cd10233">
    <property type="entry name" value="ASKHA_NBD_HSP70_HSPA1"/>
    <property type="match status" value="1"/>
</dbReference>
<dbReference type="Gene3D" id="3.90.640.10">
    <property type="entry name" value="Actin, Chain A, domain 4"/>
    <property type="match status" value="1"/>
</dbReference>
<evidence type="ECO:0000256" key="2">
    <source>
        <dbReference type="ARBA" id="ARBA00007381"/>
    </source>
</evidence>
<evidence type="ECO:0000256" key="1">
    <source>
        <dbReference type="ARBA" id="ARBA00004319"/>
    </source>
</evidence>
<accession>A0A368SC78</accession>
<reference evidence="7" key="1">
    <citation type="journal article" date="2012" name="Nat. Biotechnol.">
        <title>Reference genome sequence of the model plant Setaria.</title>
        <authorList>
            <person name="Bennetzen J.L."/>
            <person name="Schmutz J."/>
            <person name="Wang H."/>
            <person name="Percifield R."/>
            <person name="Hawkins J."/>
            <person name="Pontaroli A.C."/>
            <person name="Estep M."/>
            <person name="Feng L."/>
            <person name="Vaughn J.N."/>
            <person name="Grimwood J."/>
            <person name="Jenkins J."/>
            <person name="Barry K."/>
            <person name="Lindquist E."/>
            <person name="Hellsten U."/>
            <person name="Deshpande S."/>
            <person name="Wang X."/>
            <person name="Wu X."/>
            <person name="Mitros T."/>
            <person name="Triplett J."/>
            <person name="Yang X."/>
            <person name="Ye C.Y."/>
            <person name="Mauro-Herrera M."/>
            <person name="Wang L."/>
            <person name="Li P."/>
            <person name="Sharma M."/>
            <person name="Sharma R."/>
            <person name="Ronald P.C."/>
            <person name="Panaud O."/>
            <person name="Kellogg E.A."/>
            <person name="Brutnell T.P."/>
            <person name="Doust A.N."/>
            <person name="Tuskan G.A."/>
            <person name="Rokhsar D."/>
            <person name="Devos K.M."/>
        </authorList>
    </citation>
    <scope>NUCLEOTIDE SEQUENCE [LARGE SCALE GENOMIC DNA]</scope>
    <source>
        <strain evidence="7">Yugu1</strain>
    </source>
</reference>
<protein>
    <submittedName>
        <fullName evidence="7">Uncharacterized protein</fullName>
    </submittedName>
</protein>
<name>A0A368SC78_SETIT</name>
<dbReference type="PROSITE" id="PS00297">
    <property type="entry name" value="HSP70_1"/>
    <property type="match status" value="1"/>
</dbReference>